<proteinExistence type="predicted"/>
<dbReference type="RefSeq" id="XP_013342381.1">
    <property type="nucleotide sequence ID" value="XM_013486927.1"/>
</dbReference>
<dbReference type="HOGENOM" id="CLU_834143_0_0_1"/>
<keyword evidence="3" id="KW-1185">Reference proteome</keyword>
<dbReference type="Proteomes" id="UP000030641">
    <property type="component" value="Unassembled WGS sequence"/>
</dbReference>
<feature type="region of interest" description="Disordered" evidence="1">
    <location>
        <begin position="207"/>
        <end position="251"/>
    </location>
</feature>
<evidence type="ECO:0000256" key="1">
    <source>
        <dbReference type="SAM" id="MobiDB-lite"/>
    </source>
</evidence>
<feature type="region of interest" description="Disordered" evidence="1">
    <location>
        <begin position="268"/>
        <end position="287"/>
    </location>
</feature>
<name>A0A074Y7S2_AURSE</name>
<accession>A0A074Y7S2</accession>
<dbReference type="GeneID" id="25371622"/>
<evidence type="ECO:0000313" key="2">
    <source>
        <dbReference type="EMBL" id="KEQ93740.1"/>
    </source>
</evidence>
<dbReference type="InParanoid" id="A0A074Y7S2"/>
<sequence>MTSTIRIVVFCHCTSRNMPQRAARTDFQCLAPRSEPGNHGSDSKLGLQGVPFHTESANIWIGYRDLPEKKYLGVFPSYHEMISRCRQNVLRKMNSTFPRFITPHHKVTDKLGIDDSGKSIRRVCCTACRKADGSCEVLALEVIPVMIPPSKAIKAYLLTYNFYLKDQKMVALVYHISSGYYWFQKTDGTLSETIGLQSRHTCTTVHANSSENTGYDSSSNDSSDDSTLTQFDSVGPEDNAETRISPRVSLRSSQWDTSQRLLIQFPIPPATPDFGQKPDPTPQAPLPSRGCMVVDLTDEDEDEALPIKHEYAELQEHPAMPVSFFTPPATSAAPSEDLSFTKHFSPDPLAEEFGRITTQIFQEYSIRVFALPEVVELVNLMKQVVKDGDRAALCRVYGALQAFLITID</sequence>
<organism evidence="2 3">
    <name type="scientific">Aureobasidium subglaciale (strain EXF-2481)</name>
    <name type="common">Aureobasidium pullulans var. subglaciale</name>
    <dbReference type="NCBI Taxonomy" id="1043005"/>
    <lineage>
        <taxon>Eukaryota</taxon>
        <taxon>Fungi</taxon>
        <taxon>Dikarya</taxon>
        <taxon>Ascomycota</taxon>
        <taxon>Pezizomycotina</taxon>
        <taxon>Dothideomycetes</taxon>
        <taxon>Dothideomycetidae</taxon>
        <taxon>Dothideales</taxon>
        <taxon>Saccotheciaceae</taxon>
        <taxon>Aureobasidium</taxon>
    </lineage>
</organism>
<evidence type="ECO:0000313" key="3">
    <source>
        <dbReference type="Proteomes" id="UP000030641"/>
    </source>
</evidence>
<reference evidence="2 3" key="1">
    <citation type="journal article" date="2014" name="BMC Genomics">
        <title>Genome sequencing of four Aureobasidium pullulans varieties: biotechnological potential, stress tolerance, and description of new species.</title>
        <authorList>
            <person name="Gostin Ar C."/>
            <person name="Ohm R.A."/>
            <person name="Kogej T."/>
            <person name="Sonjak S."/>
            <person name="Turk M."/>
            <person name="Zajc J."/>
            <person name="Zalar P."/>
            <person name="Grube M."/>
            <person name="Sun H."/>
            <person name="Han J."/>
            <person name="Sharma A."/>
            <person name="Chiniquy J."/>
            <person name="Ngan C.Y."/>
            <person name="Lipzen A."/>
            <person name="Barry K."/>
            <person name="Grigoriev I.V."/>
            <person name="Gunde-Cimerman N."/>
        </authorList>
    </citation>
    <scope>NUCLEOTIDE SEQUENCE [LARGE SCALE GENOMIC DNA]</scope>
    <source>
        <strain evidence="2 3">EXF-2481</strain>
    </source>
</reference>
<protein>
    <submittedName>
        <fullName evidence="2">Uncharacterized protein</fullName>
    </submittedName>
</protein>
<dbReference type="EMBL" id="KL584764">
    <property type="protein sequence ID" value="KEQ93740.1"/>
    <property type="molecule type" value="Genomic_DNA"/>
</dbReference>
<gene>
    <name evidence="2" type="ORF">AUEXF2481DRAFT_81053</name>
</gene>
<dbReference type="OrthoDB" id="3864387at2759"/>
<dbReference type="AlphaFoldDB" id="A0A074Y7S2"/>